<feature type="compositionally biased region" description="Basic and acidic residues" evidence="1">
    <location>
        <begin position="1"/>
        <end position="15"/>
    </location>
</feature>
<evidence type="ECO:0000313" key="4">
    <source>
        <dbReference type="Proteomes" id="UP001218188"/>
    </source>
</evidence>
<name>A0AAD6WR21_9AGAR</name>
<dbReference type="EMBL" id="JARJCM010000178">
    <property type="protein sequence ID" value="KAJ7023948.1"/>
    <property type="molecule type" value="Genomic_DNA"/>
</dbReference>
<dbReference type="InterPro" id="IPR018306">
    <property type="entry name" value="Phage_T5_Orf172_DNA-bd"/>
</dbReference>
<proteinExistence type="predicted"/>
<evidence type="ECO:0000256" key="1">
    <source>
        <dbReference type="SAM" id="MobiDB-lite"/>
    </source>
</evidence>
<keyword evidence="4" id="KW-1185">Reference proteome</keyword>
<sequence length="383" mass="43210">MLESEGGREGGRGGGDRVSGCGDAVSVKHTVLSCTGSSREWEGMGRGIKPRKEVGALDLDAYGVSQCVESNETIQPPDAGSNEWAKRELVVVRAVTDIHRVTGAKTIRRVDEQQRPPAGLLVSPGTSVVDCSFTSTLPNVSSTPRFRLAFSVRSIAGSHHSCAAAAQSAFQPSILRLGSVNWRLLVFLVHDHRSNNMARYRPRSRAPRARCLVDIRRLRDPRAQAQVLLSGPNLYINDDEGWVYLHARIRTSIWKDFQDNRISWPTLRANLDIKAGHTKDLERCLGEYDICTPEYTFFWTCAYRTAQRMLLERLVHLALRQLGAKLKRYRCHGCGKRHREYYDFVRAGGFIGVERVIRYCLWKMGETVPVRCEFLRHRCGQNV</sequence>
<gene>
    <name evidence="3" type="ORF">C8F04DRAFT_1270859</name>
</gene>
<evidence type="ECO:0000313" key="3">
    <source>
        <dbReference type="EMBL" id="KAJ7023948.1"/>
    </source>
</evidence>
<protein>
    <recommendedName>
        <fullName evidence="2">Bacteriophage T5 Orf172 DNA-binding domain-containing protein</fullName>
    </recommendedName>
</protein>
<feature type="region of interest" description="Disordered" evidence="1">
    <location>
        <begin position="1"/>
        <end position="21"/>
    </location>
</feature>
<comment type="caution">
    <text evidence="3">The sequence shown here is derived from an EMBL/GenBank/DDBJ whole genome shotgun (WGS) entry which is preliminary data.</text>
</comment>
<reference evidence="3" key="1">
    <citation type="submission" date="2023-03" db="EMBL/GenBank/DDBJ databases">
        <title>Massive genome expansion in bonnet fungi (Mycena s.s.) driven by repeated elements and novel gene families across ecological guilds.</title>
        <authorList>
            <consortium name="Lawrence Berkeley National Laboratory"/>
            <person name="Harder C.B."/>
            <person name="Miyauchi S."/>
            <person name="Viragh M."/>
            <person name="Kuo A."/>
            <person name="Thoen E."/>
            <person name="Andreopoulos B."/>
            <person name="Lu D."/>
            <person name="Skrede I."/>
            <person name="Drula E."/>
            <person name="Henrissat B."/>
            <person name="Morin E."/>
            <person name="Kohler A."/>
            <person name="Barry K."/>
            <person name="LaButti K."/>
            <person name="Morin E."/>
            <person name="Salamov A."/>
            <person name="Lipzen A."/>
            <person name="Mereny Z."/>
            <person name="Hegedus B."/>
            <person name="Baldrian P."/>
            <person name="Stursova M."/>
            <person name="Weitz H."/>
            <person name="Taylor A."/>
            <person name="Grigoriev I.V."/>
            <person name="Nagy L.G."/>
            <person name="Martin F."/>
            <person name="Kauserud H."/>
        </authorList>
    </citation>
    <scope>NUCLEOTIDE SEQUENCE</scope>
    <source>
        <strain evidence="3">CBHHK200</strain>
    </source>
</reference>
<accession>A0AAD6WR21</accession>
<dbReference type="AlphaFoldDB" id="A0AAD6WR21"/>
<feature type="domain" description="Bacteriophage T5 Orf172 DNA-binding" evidence="2">
    <location>
        <begin position="271"/>
        <end position="343"/>
    </location>
</feature>
<dbReference type="Pfam" id="PF10544">
    <property type="entry name" value="T5orf172"/>
    <property type="match status" value="1"/>
</dbReference>
<evidence type="ECO:0000259" key="2">
    <source>
        <dbReference type="Pfam" id="PF10544"/>
    </source>
</evidence>
<organism evidence="3 4">
    <name type="scientific">Mycena alexandri</name>
    <dbReference type="NCBI Taxonomy" id="1745969"/>
    <lineage>
        <taxon>Eukaryota</taxon>
        <taxon>Fungi</taxon>
        <taxon>Dikarya</taxon>
        <taxon>Basidiomycota</taxon>
        <taxon>Agaricomycotina</taxon>
        <taxon>Agaricomycetes</taxon>
        <taxon>Agaricomycetidae</taxon>
        <taxon>Agaricales</taxon>
        <taxon>Marasmiineae</taxon>
        <taxon>Mycenaceae</taxon>
        <taxon>Mycena</taxon>
    </lineage>
</organism>
<dbReference type="Proteomes" id="UP001218188">
    <property type="component" value="Unassembled WGS sequence"/>
</dbReference>